<accession>A0A131YHD8</accession>
<feature type="chain" id="PRO_5007285136" evidence="2">
    <location>
        <begin position="22"/>
        <end position="111"/>
    </location>
</feature>
<feature type="compositionally biased region" description="Basic residues" evidence="1">
    <location>
        <begin position="60"/>
        <end position="71"/>
    </location>
</feature>
<organism evidence="3">
    <name type="scientific">Rhipicephalus appendiculatus</name>
    <name type="common">Brown ear tick</name>
    <dbReference type="NCBI Taxonomy" id="34631"/>
    <lineage>
        <taxon>Eukaryota</taxon>
        <taxon>Metazoa</taxon>
        <taxon>Ecdysozoa</taxon>
        <taxon>Arthropoda</taxon>
        <taxon>Chelicerata</taxon>
        <taxon>Arachnida</taxon>
        <taxon>Acari</taxon>
        <taxon>Parasitiformes</taxon>
        <taxon>Ixodida</taxon>
        <taxon>Ixodoidea</taxon>
        <taxon>Ixodidae</taxon>
        <taxon>Rhipicephalinae</taxon>
        <taxon>Rhipicephalus</taxon>
        <taxon>Rhipicephalus</taxon>
    </lineage>
</organism>
<name>A0A131YHD8_RHIAP</name>
<reference evidence="3" key="1">
    <citation type="journal article" date="2016" name="Ticks Tick Borne Dis.">
        <title>De novo assembly and annotation of the salivary gland transcriptome of Rhipicephalus appendiculatus male and female ticks during blood feeding.</title>
        <authorList>
            <person name="de Castro M.H."/>
            <person name="de Klerk D."/>
            <person name="Pienaar R."/>
            <person name="Latif A.A."/>
            <person name="Rees D.J."/>
            <person name="Mans B.J."/>
        </authorList>
    </citation>
    <scope>NUCLEOTIDE SEQUENCE</scope>
    <source>
        <tissue evidence="3">Salivary glands</tissue>
    </source>
</reference>
<feature type="compositionally biased region" description="Low complexity" evidence="1">
    <location>
        <begin position="72"/>
        <end position="101"/>
    </location>
</feature>
<evidence type="ECO:0000256" key="1">
    <source>
        <dbReference type="SAM" id="MobiDB-lite"/>
    </source>
</evidence>
<keyword evidence="2" id="KW-0732">Signal</keyword>
<feature type="region of interest" description="Disordered" evidence="1">
    <location>
        <begin position="55"/>
        <end position="111"/>
    </location>
</feature>
<proteinExistence type="predicted"/>
<feature type="signal peptide" evidence="2">
    <location>
        <begin position="1"/>
        <end position="21"/>
    </location>
</feature>
<dbReference type="AlphaFoldDB" id="A0A131YHD8"/>
<sequence>MSPFSCFNIRLVFPMFAFVLCLAPKEGPSVSLAFPSPGIGPSVLLFPAVGDRLLYPVPNRRPHRPPRRRNPRTPSQGSQSSQGSQGSQRPPLTPGGQLPLQVFRLQGKSHP</sequence>
<protein>
    <submittedName>
        <fullName evidence="3">Uncharacterized protein</fullName>
    </submittedName>
</protein>
<evidence type="ECO:0000313" key="3">
    <source>
        <dbReference type="EMBL" id="JAP77331.1"/>
    </source>
</evidence>
<dbReference type="EMBL" id="GEDV01011226">
    <property type="protein sequence ID" value="JAP77331.1"/>
    <property type="molecule type" value="Transcribed_RNA"/>
</dbReference>
<evidence type="ECO:0000256" key="2">
    <source>
        <dbReference type="SAM" id="SignalP"/>
    </source>
</evidence>